<accession>A0A1H8CNL7</accession>
<dbReference type="Gene3D" id="3.40.630.30">
    <property type="match status" value="1"/>
</dbReference>
<feature type="domain" description="N-acetyltransferase" evidence="1">
    <location>
        <begin position="1"/>
        <end position="158"/>
    </location>
</feature>
<reference evidence="2 3" key="1">
    <citation type="submission" date="2016-10" db="EMBL/GenBank/DDBJ databases">
        <authorList>
            <person name="de Groot N.N."/>
        </authorList>
    </citation>
    <scope>NUCLEOTIDE SEQUENCE [LARGE SCALE GENOMIC DNA]</scope>
    <source>
        <strain evidence="2 3">DSM 46701</strain>
    </source>
</reference>
<dbReference type="SUPFAM" id="SSF55729">
    <property type="entry name" value="Acyl-CoA N-acyltransferases (Nat)"/>
    <property type="match status" value="1"/>
</dbReference>
<dbReference type="InterPro" id="IPR016181">
    <property type="entry name" value="Acyl_CoA_acyltransferase"/>
</dbReference>
<dbReference type="EMBL" id="FOCQ01000004">
    <property type="protein sequence ID" value="SEM96615.1"/>
    <property type="molecule type" value="Genomic_DNA"/>
</dbReference>
<dbReference type="Proteomes" id="UP000199695">
    <property type="component" value="Unassembled WGS sequence"/>
</dbReference>
<proteinExistence type="predicted"/>
<gene>
    <name evidence="2" type="ORF">SAMN05444955_10426</name>
</gene>
<dbReference type="GO" id="GO:0016747">
    <property type="term" value="F:acyltransferase activity, transferring groups other than amino-acyl groups"/>
    <property type="evidence" value="ECO:0007669"/>
    <property type="project" value="InterPro"/>
</dbReference>
<dbReference type="RefSeq" id="WP_089966091.1">
    <property type="nucleotide sequence ID" value="NZ_FOCQ01000004.1"/>
</dbReference>
<dbReference type="OrthoDB" id="2869300at2"/>
<evidence type="ECO:0000313" key="2">
    <source>
        <dbReference type="EMBL" id="SEM96615.1"/>
    </source>
</evidence>
<protein>
    <submittedName>
        <fullName evidence="2">Acetyltransferase (GNAT) family protein</fullName>
    </submittedName>
</protein>
<evidence type="ECO:0000259" key="1">
    <source>
        <dbReference type="PROSITE" id="PS51186"/>
    </source>
</evidence>
<dbReference type="InterPro" id="IPR000182">
    <property type="entry name" value="GNAT_dom"/>
</dbReference>
<dbReference type="CDD" id="cd04301">
    <property type="entry name" value="NAT_SF"/>
    <property type="match status" value="1"/>
</dbReference>
<dbReference type="PROSITE" id="PS51186">
    <property type="entry name" value="GNAT"/>
    <property type="match status" value="1"/>
</dbReference>
<organism evidence="2 3">
    <name type="scientific">Lihuaxuella thermophila</name>
    <dbReference type="NCBI Taxonomy" id="1173111"/>
    <lineage>
        <taxon>Bacteria</taxon>
        <taxon>Bacillati</taxon>
        <taxon>Bacillota</taxon>
        <taxon>Bacilli</taxon>
        <taxon>Bacillales</taxon>
        <taxon>Thermoactinomycetaceae</taxon>
        <taxon>Lihuaxuella</taxon>
    </lineage>
</organism>
<evidence type="ECO:0000313" key="3">
    <source>
        <dbReference type="Proteomes" id="UP000199695"/>
    </source>
</evidence>
<keyword evidence="3" id="KW-1185">Reference proteome</keyword>
<dbReference type="AlphaFoldDB" id="A0A1H8CNL7"/>
<sequence>MNIRSISPAELERVRPAIVRFMRKYGDGRITHHAIRWFQRLKPEGCKEGTLVAAALDGKKVTGVIVFGNFGLDESFVAVHPAYRKQGVGEALLRYSIEKLKKVYTRVACDNIASLKLCFTCGLAAFRLIKGPTGKPTLWLGGGEWNPEEVVPAAKKTKPFA</sequence>
<dbReference type="Pfam" id="PF00583">
    <property type="entry name" value="Acetyltransf_1"/>
    <property type="match status" value="1"/>
</dbReference>
<dbReference type="STRING" id="1173111.SAMN05444955_10426"/>
<keyword evidence="2" id="KW-0808">Transferase</keyword>
<name>A0A1H8CNL7_9BACL</name>